<dbReference type="InterPro" id="IPR036162">
    <property type="entry name" value="Resolvase-like_N_sf"/>
</dbReference>
<dbReference type="Pfam" id="PF07508">
    <property type="entry name" value="Recombinase"/>
    <property type="match status" value="1"/>
</dbReference>
<proteinExistence type="predicted"/>
<dbReference type="PANTHER" id="PTHR30461">
    <property type="entry name" value="DNA-INVERTASE FROM LAMBDOID PROPHAGE"/>
    <property type="match status" value="1"/>
</dbReference>
<dbReference type="PROSITE" id="PS51736">
    <property type="entry name" value="RECOMBINASES_3"/>
    <property type="match status" value="1"/>
</dbReference>
<dbReference type="CDD" id="cd00338">
    <property type="entry name" value="Ser_Recombinase"/>
    <property type="match status" value="1"/>
</dbReference>
<reference evidence="2 3" key="1">
    <citation type="journal article" date="2019" name="Int. J. Syst. Evol. Microbiol.">
        <title>The Global Catalogue of Microorganisms (GCM) 10K type strain sequencing project: providing services to taxonomists for standard genome sequencing and annotation.</title>
        <authorList>
            <consortium name="The Broad Institute Genomics Platform"/>
            <consortium name="The Broad Institute Genome Sequencing Center for Infectious Disease"/>
            <person name="Wu L."/>
            <person name="Ma J."/>
        </authorList>
    </citation>
    <scope>NUCLEOTIDE SEQUENCE [LARGE SCALE GENOMIC DNA]</scope>
    <source>
        <strain evidence="2 3">JCM 15589</strain>
    </source>
</reference>
<organism evidence="2 3">
    <name type="scientific">Isoptericola hypogeus</name>
    <dbReference type="NCBI Taxonomy" id="300179"/>
    <lineage>
        <taxon>Bacteria</taxon>
        <taxon>Bacillati</taxon>
        <taxon>Actinomycetota</taxon>
        <taxon>Actinomycetes</taxon>
        <taxon>Micrococcales</taxon>
        <taxon>Promicromonosporaceae</taxon>
        <taxon>Isoptericola</taxon>
    </lineage>
</organism>
<dbReference type="InterPro" id="IPR038109">
    <property type="entry name" value="DNA_bind_recomb_sf"/>
</dbReference>
<comment type="caution">
    <text evidence="2">The sequence shown here is derived from an EMBL/GenBank/DDBJ whole genome shotgun (WGS) entry which is preliminary data.</text>
</comment>
<sequence length="543" mass="59236">MSAAEAAPRAALYFRISEDKEGREVGVERQQIDSRALAARRGLTVVAEYTDNDISASTASTKPRPNYDAMIESIRAGEVDVVVAYSSSRITRRPREWEDLIELNEETGFLIATAVGGDIDLSTAAGRRMARINYGISAGEAEETRERIHRANRHRVEVLGEPTNGVRYGWRRGLGGAMELDPEAAQVVQEIARRIVAGESLNSIKKDLTARAVPTARMAEIANKARDGSVGDQTSRGVAAEVVTEVAERTVSGEALTDIVADLRDRRARFPQWSHGSLTSLVRRPANVARIEYQGATYPGKFPAILDDDTFEQVNLILGDPGRTRRPAGLRHREIRNWLVGVAVCGKLLPDGTECRGRTRVTAPSASKTGRRYATDSSHRSYNCAECHGTSVRTHHAEAAVREVVLAYLEDPRTPALLSGDPAEVAAQEARIAGLTERRRRIARAYADGAYDDAEYADLLRVVDADLADARARLADAGPRPELTRWLDGEAAEAWDDATPGEKRDLVAALMTVVILPGGRGRKAFNPRERLRIEPKVPGLGAG</sequence>
<accession>A0ABN2IYF3</accession>
<evidence type="ECO:0000313" key="2">
    <source>
        <dbReference type="EMBL" id="GAA1714337.1"/>
    </source>
</evidence>
<dbReference type="InterPro" id="IPR006119">
    <property type="entry name" value="Resolv_N"/>
</dbReference>
<name>A0ABN2IYF3_9MICO</name>
<dbReference type="Gene3D" id="3.40.50.1390">
    <property type="entry name" value="Resolvase, N-terminal catalytic domain"/>
    <property type="match status" value="1"/>
</dbReference>
<protein>
    <submittedName>
        <fullName evidence="2">Recombinase family protein</fullName>
    </submittedName>
</protein>
<keyword evidence="3" id="KW-1185">Reference proteome</keyword>
<gene>
    <name evidence="2" type="ORF">GCM10009809_08160</name>
</gene>
<dbReference type="SMART" id="SM00857">
    <property type="entry name" value="Resolvase"/>
    <property type="match status" value="1"/>
</dbReference>
<feature type="domain" description="Resolvase/invertase-type recombinase catalytic" evidence="1">
    <location>
        <begin position="9"/>
        <end position="162"/>
    </location>
</feature>
<dbReference type="Gene3D" id="3.90.1750.20">
    <property type="entry name" value="Putative Large Serine Recombinase, Chain B, Domain 2"/>
    <property type="match status" value="2"/>
</dbReference>
<dbReference type="SUPFAM" id="SSF53041">
    <property type="entry name" value="Resolvase-like"/>
    <property type="match status" value="1"/>
</dbReference>
<dbReference type="EMBL" id="BAAAPM010000003">
    <property type="protein sequence ID" value="GAA1714337.1"/>
    <property type="molecule type" value="Genomic_DNA"/>
</dbReference>
<dbReference type="Pfam" id="PF00239">
    <property type="entry name" value="Resolvase"/>
    <property type="match status" value="1"/>
</dbReference>
<evidence type="ECO:0000313" key="3">
    <source>
        <dbReference type="Proteomes" id="UP001501138"/>
    </source>
</evidence>
<dbReference type="RefSeq" id="WP_344245939.1">
    <property type="nucleotide sequence ID" value="NZ_BAAAPM010000003.1"/>
</dbReference>
<dbReference type="InterPro" id="IPR050639">
    <property type="entry name" value="SSR_resolvase"/>
</dbReference>
<dbReference type="InterPro" id="IPR011109">
    <property type="entry name" value="DNA_bind_recombinase_dom"/>
</dbReference>
<dbReference type="PANTHER" id="PTHR30461:SF23">
    <property type="entry name" value="DNA RECOMBINASE-RELATED"/>
    <property type="match status" value="1"/>
</dbReference>
<evidence type="ECO:0000259" key="1">
    <source>
        <dbReference type="PROSITE" id="PS51736"/>
    </source>
</evidence>
<dbReference type="Proteomes" id="UP001501138">
    <property type="component" value="Unassembled WGS sequence"/>
</dbReference>